<protein>
    <recommendedName>
        <fullName evidence="1">CN hydrolase domain-containing protein</fullName>
    </recommendedName>
</protein>
<proteinExistence type="predicted"/>
<evidence type="ECO:0000259" key="1">
    <source>
        <dbReference type="PROSITE" id="PS50263"/>
    </source>
</evidence>
<feature type="non-terminal residue" evidence="2">
    <location>
        <position position="90"/>
    </location>
</feature>
<dbReference type="Pfam" id="PF00795">
    <property type="entry name" value="CN_hydrolase"/>
    <property type="match status" value="1"/>
</dbReference>
<evidence type="ECO:0000313" key="2">
    <source>
        <dbReference type="EMBL" id="KKL28881.1"/>
    </source>
</evidence>
<dbReference type="InterPro" id="IPR036526">
    <property type="entry name" value="C-N_Hydrolase_sf"/>
</dbReference>
<dbReference type="EMBL" id="LAZR01034940">
    <property type="protein sequence ID" value="KKL28881.1"/>
    <property type="molecule type" value="Genomic_DNA"/>
</dbReference>
<dbReference type="CDD" id="cd07197">
    <property type="entry name" value="nitrilase"/>
    <property type="match status" value="1"/>
</dbReference>
<feature type="domain" description="CN hydrolase" evidence="1">
    <location>
        <begin position="3"/>
        <end position="90"/>
    </location>
</feature>
<dbReference type="PROSITE" id="PS50263">
    <property type="entry name" value="CN_HYDROLASE"/>
    <property type="match status" value="1"/>
</dbReference>
<gene>
    <name evidence="2" type="ORF">LCGC14_2370720</name>
</gene>
<comment type="caution">
    <text evidence="2">The sequence shown here is derived from an EMBL/GenBank/DDBJ whole genome shotgun (WGS) entry which is preliminary data.</text>
</comment>
<dbReference type="SUPFAM" id="SSF56317">
    <property type="entry name" value="Carbon-nitrogen hydrolase"/>
    <property type="match status" value="1"/>
</dbReference>
<organism evidence="2">
    <name type="scientific">marine sediment metagenome</name>
    <dbReference type="NCBI Taxonomy" id="412755"/>
    <lineage>
        <taxon>unclassified sequences</taxon>
        <taxon>metagenomes</taxon>
        <taxon>ecological metagenomes</taxon>
    </lineage>
</organism>
<reference evidence="2" key="1">
    <citation type="journal article" date="2015" name="Nature">
        <title>Complex archaea that bridge the gap between prokaryotes and eukaryotes.</title>
        <authorList>
            <person name="Spang A."/>
            <person name="Saw J.H."/>
            <person name="Jorgensen S.L."/>
            <person name="Zaremba-Niedzwiedzka K."/>
            <person name="Martijn J."/>
            <person name="Lind A.E."/>
            <person name="van Eijk R."/>
            <person name="Schleper C."/>
            <person name="Guy L."/>
            <person name="Ettema T.J."/>
        </authorList>
    </citation>
    <scope>NUCLEOTIDE SEQUENCE</scope>
</reference>
<accession>A0A0F9EGD2</accession>
<name>A0A0F9EGD2_9ZZZZ</name>
<dbReference type="AlphaFoldDB" id="A0A0F9EGD2"/>
<dbReference type="InterPro" id="IPR003010">
    <property type="entry name" value="C-N_Hydrolase"/>
</dbReference>
<dbReference type="Gene3D" id="3.60.110.10">
    <property type="entry name" value="Carbon-nitrogen hydrolase"/>
    <property type="match status" value="1"/>
</dbReference>
<sequence length="90" mass="9604">MAIKIAVAQMNSILGNVEANLTKVEGLMRSAAHLNAQLVLVPETFTTGYDVADALSEVSDTIPGRVTDVIGMLAGELKIYFYGSFIEKNG</sequence>